<accession>A0A8X6MZN8</accession>
<protein>
    <submittedName>
        <fullName evidence="1">Uncharacterized protein</fullName>
    </submittedName>
</protein>
<reference evidence="1" key="1">
    <citation type="submission" date="2020-08" db="EMBL/GenBank/DDBJ databases">
        <title>Multicomponent nature underlies the extraordinary mechanical properties of spider dragline silk.</title>
        <authorList>
            <person name="Kono N."/>
            <person name="Nakamura H."/>
            <person name="Mori M."/>
            <person name="Yoshida Y."/>
            <person name="Ohtoshi R."/>
            <person name="Malay A.D."/>
            <person name="Moran D.A.P."/>
            <person name="Tomita M."/>
            <person name="Numata K."/>
            <person name="Arakawa K."/>
        </authorList>
    </citation>
    <scope>NUCLEOTIDE SEQUENCE</scope>
</reference>
<gene>
    <name evidence="1" type="ORF">NPIL_673631</name>
</gene>
<proteinExistence type="predicted"/>
<keyword evidence="2" id="KW-1185">Reference proteome</keyword>
<organism evidence="1 2">
    <name type="scientific">Nephila pilipes</name>
    <name type="common">Giant wood spider</name>
    <name type="synonym">Nephila maculata</name>
    <dbReference type="NCBI Taxonomy" id="299642"/>
    <lineage>
        <taxon>Eukaryota</taxon>
        <taxon>Metazoa</taxon>
        <taxon>Ecdysozoa</taxon>
        <taxon>Arthropoda</taxon>
        <taxon>Chelicerata</taxon>
        <taxon>Arachnida</taxon>
        <taxon>Araneae</taxon>
        <taxon>Araneomorphae</taxon>
        <taxon>Entelegynae</taxon>
        <taxon>Araneoidea</taxon>
        <taxon>Nephilidae</taxon>
        <taxon>Nephila</taxon>
    </lineage>
</organism>
<evidence type="ECO:0000313" key="2">
    <source>
        <dbReference type="Proteomes" id="UP000887013"/>
    </source>
</evidence>
<evidence type="ECO:0000313" key="1">
    <source>
        <dbReference type="EMBL" id="GFS85658.1"/>
    </source>
</evidence>
<sequence>MVNENAATDAQTDSTYDELKKIRVETGRTQDKWFQKLNLIDSSADMRKHSFQLGIALKHRFLRSFSLTRRGNCLSSQSGFAYRRVPSVSCAVLTHLLENASRDCPKLNSHSLCS</sequence>
<comment type="caution">
    <text evidence="1">The sequence shown here is derived from an EMBL/GenBank/DDBJ whole genome shotgun (WGS) entry which is preliminary data.</text>
</comment>
<name>A0A8X6MZN8_NEPPI</name>
<dbReference type="EMBL" id="BMAW01098605">
    <property type="protein sequence ID" value="GFS85658.1"/>
    <property type="molecule type" value="Genomic_DNA"/>
</dbReference>
<dbReference type="AlphaFoldDB" id="A0A8X6MZN8"/>
<dbReference type="Proteomes" id="UP000887013">
    <property type="component" value="Unassembled WGS sequence"/>
</dbReference>